<dbReference type="InterPro" id="IPR002314">
    <property type="entry name" value="aa-tRNA-synt_IIb"/>
</dbReference>
<dbReference type="VEuPathDB" id="ToxoDB:cyc_01214"/>
<dbReference type="SUPFAM" id="SSF52954">
    <property type="entry name" value="Class II aaRS ABD-related"/>
    <property type="match status" value="1"/>
</dbReference>
<dbReference type="CDD" id="cd00862">
    <property type="entry name" value="ProRS_anticodon_zinc"/>
    <property type="match status" value="1"/>
</dbReference>
<dbReference type="SMART" id="SM00946">
    <property type="entry name" value="ProRS-C_1"/>
    <property type="match status" value="1"/>
</dbReference>
<dbReference type="SUPFAM" id="SSF55826">
    <property type="entry name" value="YbaK/ProRS associated domain"/>
    <property type="match status" value="1"/>
</dbReference>
<evidence type="ECO:0000256" key="8">
    <source>
        <dbReference type="ARBA" id="ARBA00047671"/>
    </source>
</evidence>
<dbReference type="SUPFAM" id="SSF55681">
    <property type="entry name" value="Class II aaRS and biotin synthetases"/>
    <property type="match status" value="1"/>
</dbReference>
<evidence type="ECO:0000256" key="3">
    <source>
        <dbReference type="ARBA" id="ARBA00022741"/>
    </source>
</evidence>
<sequence>MVTRAREPLQLLSSESAQQLQLARERRRLQSVAHPRVAATGACNTILYGKGEGEFKKRRLGCLLERKAPRAAAAQYPAALMFIRERLEREKSALGVFEGRKVPLSGTCVCKAVHRLRREVSEEAGWRPVAAEICGAAAADHLTCADFWLLLLPLALMRLRRMRLDAFLTRCSNFPRKNVSPEVSAVNAARFSGSFRWSVPRATPSGFKGDCLQIAGSSRSVSCINGNEAMADKERPTELQLQQEKALKESLKSAGIAFKEHKHAKATTVEELAAAVGSLGIQICKNLFLKDKKGSLFLLTALHDSPTPLKGLMAKLGAQKLRLADEKILEDTLHVLPGCVTPFAIQNDEKKEVTLLLDAKLKDSTAPVLVHPLHNFESLEIAPRDIISFLTSRGITITFIDCQELQALADAPANGPDGAVSKAKKSGAAAKGGKEDSQQPEATLGVTAHKATNFAEWYTQTIVRGELVEYYDISGCYIIRPWAYRMWEAVQKFFDDSIKRLGVENCYFPMFVSKAKLEKEKDHVAGFSPEVAWVTHYGDSELPEKVAIRPTSETIMYPAYAKWIRSHRDLPLKLNQWNNVVRWEFKQPTPFLRTREFLWQEGHTAHATEEEAFKLVLDILELYRQWYEDYLAVPVIKGEKSEHEKFAGGKKTTTIEGFVPETGRGIQAATSHLLGQNFSKMFGIEFEDEKGEKQFAHQTSWGCTTRSLGVMIMTHGDDKGLVLPPRIAAVQAVIIPIVFKESGSAEVLAKCREVEQSLKAVGVRVKVDDRTNYTPGWKFNDWELKGVPLRLEIGPRDVESRQTRVVRRDTSSAENVPWDDVETRIPALLDAIQQALFTKAKARFDASIEKITTFEEVMPALNRRHLILAPWCEDPQTETEIKKETQRLSELQARENADGMTGAMKTLCIPFEQPPMPEGTRCFFTGRPAKRWCLFAGSAVNASGFIQIKEYRVGAARGCPGSRYCDTCNSAWLLHPRPSLSPSAHHSCEKNRLS</sequence>
<dbReference type="InterPro" id="IPR016061">
    <property type="entry name" value="Pro-tRNA_ligase_II_C"/>
</dbReference>
<evidence type="ECO:0000256" key="2">
    <source>
        <dbReference type="ARBA" id="ARBA00022598"/>
    </source>
</evidence>
<gene>
    <name evidence="11" type="ORF">cyc_01214</name>
</gene>
<feature type="domain" description="Aminoacyl-transfer RNA synthetases class-II family profile" evidence="10">
    <location>
        <begin position="484"/>
        <end position="724"/>
    </location>
</feature>
<evidence type="ECO:0000256" key="1">
    <source>
        <dbReference type="ARBA" id="ARBA00012831"/>
    </source>
</evidence>
<reference evidence="11 12" key="1">
    <citation type="journal article" date="2016" name="BMC Genomics">
        <title>Comparative genomics reveals Cyclospora cayetanensis possesses coccidia-like metabolism and invasion components but unique surface antigens.</title>
        <authorList>
            <person name="Liu S."/>
            <person name="Wang L."/>
            <person name="Zheng H."/>
            <person name="Xu Z."/>
            <person name="Roellig D.M."/>
            <person name="Li N."/>
            <person name="Frace M.A."/>
            <person name="Tang K."/>
            <person name="Arrowood M.J."/>
            <person name="Moss D.M."/>
            <person name="Zhang L."/>
            <person name="Feng Y."/>
            <person name="Xiao L."/>
        </authorList>
    </citation>
    <scope>NUCLEOTIDE SEQUENCE [LARGE SCALE GENOMIC DNA]</scope>
    <source>
        <strain evidence="11 12">CHN_HEN01</strain>
    </source>
</reference>
<dbReference type="FunFam" id="3.30.110.30:FF:000001">
    <property type="entry name" value="Bifunctional glutamate/proline--tRNA ligase"/>
    <property type="match status" value="1"/>
</dbReference>
<dbReference type="GO" id="GO:0005524">
    <property type="term" value="F:ATP binding"/>
    <property type="evidence" value="ECO:0007669"/>
    <property type="project" value="UniProtKB-KW"/>
</dbReference>
<evidence type="ECO:0000256" key="5">
    <source>
        <dbReference type="ARBA" id="ARBA00022917"/>
    </source>
</evidence>
<evidence type="ECO:0000259" key="10">
    <source>
        <dbReference type="PROSITE" id="PS50862"/>
    </source>
</evidence>
<dbReference type="FunFam" id="3.30.930.10:FF:000007">
    <property type="entry name" value="Bifunctional glutamate/proline--tRNA ligase"/>
    <property type="match status" value="1"/>
</dbReference>
<keyword evidence="4" id="KW-0067">ATP-binding</keyword>
<feature type="region of interest" description="Disordered" evidence="9">
    <location>
        <begin position="413"/>
        <end position="441"/>
    </location>
</feature>
<feature type="compositionally biased region" description="Low complexity" evidence="9">
    <location>
        <begin position="418"/>
        <end position="431"/>
    </location>
</feature>
<dbReference type="Pfam" id="PF00587">
    <property type="entry name" value="tRNA-synt_2b"/>
    <property type="match status" value="1"/>
</dbReference>
<evidence type="ECO:0000313" key="11">
    <source>
        <dbReference type="EMBL" id="OEH75958.1"/>
    </source>
</evidence>
<keyword evidence="6" id="KW-0030">Aminoacyl-tRNA synthetase</keyword>
<dbReference type="GO" id="GO:0006433">
    <property type="term" value="P:prolyl-tRNA aminoacylation"/>
    <property type="evidence" value="ECO:0007669"/>
    <property type="project" value="InterPro"/>
</dbReference>
<evidence type="ECO:0000256" key="6">
    <source>
        <dbReference type="ARBA" id="ARBA00023146"/>
    </source>
</evidence>
<dbReference type="Gene3D" id="3.90.960.10">
    <property type="entry name" value="YbaK/aminoacyl-tRNA synthetase-associated domain"/>
    <property type="match status" value="1"/>
</dbReference>
<dbReference type="FunFam" id="3.90.960.10:FF:000005">
    <property type="entry name" value="Putative prolyl-tRNA synthetase"/>
    <property type="match status" value="1"/>
</dbReference>
<dbReference type="FunCoup" id="A0A1D3CXP0">
    <property type="interactions" value="149"/>
</dbReference>
<dbReference type="Gene3D" id="3.40.50.800">
    <property type="entry name" value="Anticodon-binding domain"/>
    <property type="match status" value="1"/>
</dbReference>
<evidence type="ECO:0000256" key="7">
    <source>
        <dbReference type="ARBA" id="ARBA00029731"/>
    </source>
</evidence>
<dbReference type="InterPro" id="IPR036621">
    <property type="entry name" value="Anticodon-bd_dom_sf"/>
</dbReference>
<dbReference type="Pfam" id="PF09180">
    <property type="entry name" value="ProRS-C_1"/>
    <property type="match status" value="1"/>
</dbReference>
<dbReference type="Pfam" id="PF03129">
    <property type="entry name" value="HGTP_anticodon"/>
    <property type="match status" value="1"/>
</dbReference>
<dbReference type="InterPro" id="IPR045864">
    <property type="entry name" value="aa-tRNA-synth_II/BPL/LPL"/>
</dbReference>
<dbReference type="GO" id="GO:0002161">
    <property type="term" value="F:aminoacyl-tRNA deacylase activity"/>
    <property type="evidence" value="ECO:0007669"/>
    <property type="project" value="InterPro"/>
</dbReference>
<keyword evidence="5" id="KW-0648">Protein biosynthesis</keyword>
<dbReference type="AlphaFoldDB" id="A0A1D3CXP0"/>
<dbReference type="InParanoid" id="A0A1D3CXP0"/>
<dbReference type="InterPro" id="IPR002316">
    <property type="entry name" value="Pro-tRNA-ligase_IIa"/>
</dbReference>
<dbReference type="Gene3D" id="3.30.110.30">
    <property type="entry name" value="C-terminal domain of ProRS"/>
    <property type="match status" value="1"/>
</dbReference>
<dbReference type="InterPro" id="IPR036754">
    <property type="entry name" value="YbaK/aa-tRNA-synt-asso_dom_sf"/>
</dbReference>
<name>A0A1D3CXP0_9EIME</name>
<dbReference type="CDD" id="cd04335">
    <property type="entry name" value="PrdX_deacylase"/>
    <property type="match status" value="1"/>
</dbReference>
<accession>A0A1D3CXP0</accession>
<dbReference type="HAMAP" id="MF_01571">
    <property type="entry name" value="Pro_tRNA_synth_type3"/>
    <property type="match status" value="1"/>
</dbReference>
<dbReference type="InterPro" id="IPR007214">
    <property type="entry name" value="YbaK/aa-tRNA-synth-assoc-dom"/>
</dbReference>
<evidence type="ECO:0000256" key="4">
    <source>
        <dbReference type="ARBA" id="ARBA00022840"/>
    </source>
</evidence>
<dbReference type="PROSITE" id="PS50862">
    <property type="entry name" value="AA_TRNA_LIGASE_II"/>
    <property type="match status" value="1"/>
</dbReference>
<dbReference type="InterPro" id="IPR033721">
    <property type="entry name" value="ProRS_core_arch_euk"/>
</dbReference>
<comment type="catalytic activity">
    <reaction evidence="8">
        <text>tRNA(Pro) + L-proline + ATP = L-prolyl-tRNA(Pro) + AMP + diphosphate</text>
        <dbReference type="Rhea" id="RHEA:14305"/>
        <dbReference type="Rhea" id="RHEA-COMP:9700"/>
        <dbReference type="Rhea" id="RHEA-COMP:9702"/>
        <dbReference type="ChEBI" id="CHEBI:30616"/>
        <dbReference type="ChEBI" id="CHEBI:33019"/>
        <dbReference type="ChEBI" id="CHEBI:60039"/>
        <dbReference type="ChEBI" id="CHEBI:78442"/>
        <dbReference type="ChEBI" id="CHEBI:78532"/>
        <dbReference type="ChEBI" id="CHEBI:456215"/>
        <dbReference type="EC" id="6.1.1.15"/>
    </reaction>
</comment>
<dbReference type="Gene3D" id="3.30.930.10">
    <property type="entry name" value="Bira Bifunctional Protein, Domain 2"/>
    <property type="match status" value="1"/>
</dbReference>
<dbReference type="InterPro" id="IPR017449">
    <property type="entry name" value="Pro-tRNA_synth_II"/>
</dbReference>
<dbReference type="Proteomes" id="UP000095192">
    <property type="component" value="Unassembled WGS sequence"/>
</dbReference>
<organism evidence="11 12">
    <name type="scientific">Cyclospora cayetanensis</name>
    <dbReference type="NCBI Taxonomy" id="88456"/>
    <lineage>
        <taxon>Eukaryota</taxon>
        <taxon>Sar</taxon>
        <taxon>Alveolata</taxon>
        <taxon>Apicomplexa</taxon>
        <taxon>Conoidasida</taxon>
        <taxon>Coccidia</taxon>
        <taxon>Eucoccidiorida</taxon>
        <taxon>Eimeriorina</taxon>
        <taxon>Eimeriidae</taxon>
        <taxon>Cyclospora</taxon>
    </lineage>
</organism>
<dbReference type="GO" id="GO:0004827">
    <property type="term" value="F:proline-tRNA ligase activity"/>
    <property type="evidence" value="ECO:0007669"/>
    <property type="project" value="UniProtKB-EC"/>
</dbReference>
<dbReference type="EMBL" id="JROU02001576">
    <property type="protein sequence ID" value="OEH75958.1"/>
    <property type="molecule type" value="Genomic_DNA"/>
</dbReference>
<evidence type="ECO:0000256" key="9">
    <source>
        <dbReference type="SAM" id="MobiDB-lite"/>
    </source>
</evidence>
<dbReference type="InterPro" id="IPR004499">
    <property type="entry name" value="Pro-tRNA-ligase_IIa_arc-type"/>
</dbReference>
<dbReference type="NCBIfam" id="TIGR00408">
    <property type="entry name" value="proS_fam_I"/>
    <property type="match status" value="1"/>
</dbReference>
<protein>
    <recommendedName>
        <fullName evidence="1">proline--tRNA ligase</fullName>
        <ecNumber evidence="1">6.1.1.15</ecNumber>
    </recommendedName>
    <alternativeName>
        <fullName evidence="7">Prolyl-tRNA synthetase</fullName>
    </alternativeName>
</protein>
<dbReference type="GO" id="GO:0017101">
    <property type="term" value="C:aminoacyl-tRNA synthetase multienzyme complex"/>
    <property type="evidence" value="ECO:0007669"/>
    <property type="project" value="TreeGrafter"/>
</dbReference>
<keyword evidence="3" id="KW-0547">Nucleotide-binding</keyword>
<dbReference type="EC" id="6.1.1.15" evidence="1"/>
<comment type="caution">
    <text evidence="11">The sequence shown here is derived from an EMBL/GenBank/DDBJ whole genome shotgun (WGS) entry which is preliminary data.</text>
</comment>
<dbReference type="PANTHER" id="PTHR43382:SF2">
    <property type="entry name" value="BIFUNCTIONAL GLUTAMATE_PROLINE--TRNA LIGASE"/>
    <property type="match status" value="1"/>
</dbReference>
<keyword evidence="12" id="KW-1185">Reference proteome</keyword>
<dbReference type="SUPFAM" id="SSF64586">
    <property type="entry name" value="C-terminal domain of ProRS"/>
    <property type="match status" value="1"/>
</dbReference>
<dbReference type="PANTHER" id="PTHR43382">
    <property type="entry name" value="PROLYL-TRNA SYNTHETASE"/>
    <property type="match status" value="1"/>
</dbReference>
<dbReference type="FunFam" id="3.40.50.800:FF:000005">
    <property type="entry name" value="bifunctional glutamate/proline--tRNA ligase"/>
    <property type="match status" value="1"/>
</dbReference>
<evidence type="ECO:0000313" key="12">
    <source>
        <dbReference type="Proteomes" id="UP000095192"/>
    </source>
</evidence>
<dbReference type="GO" id="GO:0005737">
    <property type="term" value="C:cytoplasm"/>
    <property type="evidence" value="ECO:0007669"/>
    <property type="project" value="InterPro"/>
</dbReference>
<dbReference type="PRINTS" id="PR01046">
    <property type="entry name" value="TRNASYNTHPRO"/>
</dbReference>
<keyword evidence="2" id="KW-0436">Ligase</keyword>
<proteinExistence type="inferred from homology"/>
<dbReference type="InterPro" id="IPR004154">
    <property type="entry name" value="Anticodon-bd"/>
</dbReference>
<dbReference type="Pfam" id="PF04073">
    <property type="entry name" value="tRNA_edit"/>
    <property type="match status" value="1"/>
</dbReference>
<dbReference type="InterPro" id="IPR006195">
    <property type="entry name" value="aa-tRNA-synth_II"/>
</dbReference>
<dbReference type="VEuPathDB" id="ToxoDB:LOC34618266"/>
<dbReference type="CDD" id="cd00778">
    <property type="entry name" value="ProRS_core_arch_euk"/>
    <property type="match status" value="1"/>
</dbReference>